<sequence length="134" mass="14938">MQLFDKEFGTALKLIQAGLTVEGLKGGVAQGPLDLTCQERNQQNMLNWVFCSKPAQDLLKTWVRPVQDGLKRRLLVSSIFNEGPTRVQVLINGRTMGHTLVAVKHSVILCFGDMTQNDRSRSWEIVISRGCVAI</sequence>
<gene>
    <name evidence="1" type="ORF">TWF102_002757</name>
</gene>
<dbReference type="EMBL" id="WIQW01000015">
    <property type="protein sequence ID" value="KAF3104996.1"/>
    <property type="molecule type" value="Genomic_DNA"/>
</dbReference>
<dbReference type="AlphaFoldDB" id="A0A7C8J9T2"/>
<evidence type="ECO:0000313" key="1">
    <source>
        <dbReference type="EMBL" id="KAF3104996.1"/>
    </source>
</evidence>
<protein>
    <submittedName>
        <fullName evidence="1">Uncharacterized protein</fullName>
    </submittedName>
</protein>
<dbReference type="Proteomes" id="UP000475325">
    <property type="component" value="Unassembled WGS sequence"/>
</dbReference>
<reference evidence="1 2" key="1">
    <citation type="submission" date="2019-06" db="EMBL/GenBank/DDBJ databases">
        <authorList>
            <person name="Palmer J.M."/>
        </authorList>
    </citation>
    <scope>NUCLEOTIDE SEQUENCE [LARGE SCALE GENOMIC DNA]</scope>
    <source>
        <strain evidence="1 2">TWF102</strain>
    </source>
</reference>
<accession>A0A7C8J9T2</accession>
<proteinExistence type="predicted"/>
<comment type="caution">
    <text evidence="1">The sequence shown here is derived from an EMBL/GenBank/DDBJ whole genome shotgun (WGS) entry which is preliminary data.</text>
</comment>
<organism evidence="1 2">
    <name type="scientific">Orbilia oligospora</name>
    <name type="common">Nematode-trapping fungus</name>
    <name type="synonym">Arthrobotrys oligospora</name>
    <dbReference type="NCBI Taxonomy" id="2813651"/>
    <lineage>
        <taxon>Eukaryota</taxon>
        <taxon>Fungi</taxon>
        <taxon>Dikarya</taxon>
        <taxon>Ascomycota</taxon>
        <taxon>Pezizomycotina</taxon>
        <taxon>Orbiliomycetes</taxon>
        <taxon>Orbiliales</taxon>
        <taxon>Orbiliaceae</taxon>
        <taxon>Orbilia</taxon>
    </lineage>
</organism>
<name>A0A7C8J9T2_ORBOL</name>
<evidence type="ECO:0000313" key="2">
    <source>
        <dbReference type="Proteomes" id="UP000475325"/>
    </source>
</evidence>